<dbReference type="EMBL" id="ML170221">
    <property type="protein sequence ID" value="TDL17465.1"/>
    <property type="molecule type" value="Genomic_DNA"/>
</dbReference>
<proteinExistence type="predicted"/>
<dbReference type="AlphaFoldDB" id="A0A4Y7PQM9"/>
<dbReference type="VEuPathDB" id="FungiDB:BD410DRAFT_794301"/>
<evidence type="ECO:0000313" key="2">
    <source>
        <dbReference type="Proteomes" id="UP000294933"/>
    </source>
</evidence>
<accession>A0A4Y7PQM9</accession>
<name>A0A4Y7PQM9_9AGAM</name>
<dbReference type="Proteomes" id="UP000294933">
    <property type="component" value="Unassembled WGS sequence"/>
</dbReference>
<organism evidence="1 2">
    <name type="scientific">Rickenella mellea</name>
    <dbReference type="NCBI Taxonomy" id="50990"/>
    <lineage>
        <taxon>Eukaryota</taxon>
        <taxon>Fungi</taxon>
        <taxon>Dikarya</taxon>
        <taxon>Basidiomycota</taxon>
        <taxon>Agaricomycotina</taxon>
        <taxon>Agaricomycetes</taxon>
        <taxon>Hymenochaetales</taxon>
        <taxon>Rickenellaceae</taxon>
        <taxon>Rickenella</taxon>
    </lineage>
</organism>
<protein>
    <submittedName>
        <fullName evidence="1">Uncharacterized protein</fullName>
    </submittedName>
</protein>
<sequence length="223" mass="25102">MEPKANVVLETGSPHEGNLWIFEPVDSERSDSHGCPCTSYRDSVNREQYSIGSTVRYMRGWYTQTATRLLSGYRISLRPWILLLSALLIWKTCWNAIDVLSRAGPPPSLPSGDLILYQSIGYRGDDVRSFDDALEVRSLPNTPSISRISRIVLQHGPVIASIMATYRLSNGTDYAAKQHGYVWPYLGIYSETQVKLKGQRSHLISYCLIDGLDASVVMQILRF</sequence>
<keyword evidence="2" id="KW-1185">Reference proteome</keyword>
<reference evidence="1 2" key="1">
    <citation type="submission" date="2018-06" db="EMBL/GenBank/DDBJ databases">
        <title>A transcriptomic atlas of mushroom development highlights an independent origin of complex multicellularity.</title>
        <authorList>
            <consortium name="DOE Joint Genome Institute"/>
            <person name="Krizsan K."/>
            <person name="Almasi E."/>
            <person name="Merenyi Z."/>
            <person name="Sahu N."/>
            <person name="Viragh M."/>
            <person name="Koszo T."/>
            <person name="Mondo S."/>
            <person name="Kiss B."/>
            <person name="Balint B."/>
            <person name="Kues U."/>
            <person name="Barry K."/>
            <person name="Hegedus J.C."/>
            <person name="Henrissat B."/>
            <person name="Johnson J."/>
            <person name="Lipzen A."/>
            <person name="Ohm R."/>
            <person name="Nagy I."/>
            <person name="Pangilinan J."/>
            <person name="Yan J."/>
            <person name="Xiong Y."/>
            <person name="Grigoriev I.V."/>
            <person name="Hibbett D.S."/>
            <person name="Nagy L.G."/>
        </authorList>
    </citation>
    <scope>NUCLEOTIDE SEQUENCE [LARGE SCALE GENOMIC DNA]</scope>
    <source>
        <strain evidence="1 2">SZMC22713</strain>
    </source>
</reference>
<evidence type="ECO:0000313" key="1">
    <source>
        <dbReference type="EMBL" id="TDL17465.1"/>
    </source>
</evidence>
<gene>
    <name evidence="1" type="ORF">BD410DRAFT_794301</name>
</gene>
<dbReference type="OrthoDB" id="10499308at2759"/>